<accession>A0A8H3VU75</accession>
<dbReference type="GO" id="GO:0000981">
    <property type="term" value="F:DNA-binding transcription factor activity, RNA polymerase II-specific"/>
    <property type="evidence" value="ECO:0007669"/>
    <property type="project" value="TreeGrafter"/>
</dbReference>
<keyword evidence="6" id="KW-0804">Transcription</keyword>
<comment type="caution">
    <text evidence="10">The sequence shown here is derived from an EMBL/GenBank/DDBJ whole genome shotgun (WGS) entry which is preliminary data.</text>
</comment>
<dbReference type="PROSITE" id="PS00028">
    <property type="entry name" value="ZINC_FINGER_C2H2_1"/>
    <property type="match status" value="2"/>
</dbReference>
<evidence type="ECO:0000256" key="6">
    <source>
        <dbReference type="ARBA" id="ARBA00023163"/>
    </source>
</evidence>
<sequence>MDLTPPSLTRSPASSTHTYCPSESSLDYPSPDLATQQYKLASLYAADQLCSLGQTPDADFSLPPLDPTTTADWTSANIMAPASSSLSIPNVLSSEYDPFSEYDPAPYGSETYPPPPSQPSSVVNQPHTLADVTGRSPAPSSSRSSFSYPHGGGHPTGPRIKMENTNDYGSGIDVSHYPSPRSMQVPYMTEPSQYASPHQAYLSDTSSPAWSKTELDAEHYYHHQTPLGDSSASGSHHGSKRAEIKLNRPKRSARRMTTVADANYQCEVKGCGKLFSRSYNYKAHLETHDEKREYPFPCPVADCNKKFVRKTDLQRHNQSVHMKERNHKCDYCGRLFARKDTLRRHMEDGCSKRFDVGTCDLRIDGYEGMSVNRNMGGSMHPMGLGQGSLPPITMPMGNNGGLLHPVASSSRGRSVMSGTSDAAHNDHWPR</sequence>
<dbReference type="InterPro" id="IPR013087">
    <property type="entry name" value="Znf_C2H2_type"/>
</dbReference>
<evidence type="ECO:0000256" key="7">
    <source>
        <dbReference type="PROSITE-ProRule" id="PRU00042"/>
    </source>
</evidence>
<keyword evidence="3 7" id="KW-0863">Zinc-finger</keyword>
<dbReference type="PANTHER" id="PTHR23235">
    <property type="entry name" value="KRUEPPEL-LIKE TRANSCRIPTION FACTOR"/>
    <property type="match status" value="1"/>
</dbReference>
<dbReference type="GO" id="GO:0008270">
    <property type="term" value="F:zinc ion binding"/>
    <property type="evidence" value="ECO:0007669"/>
    <property type="project" value="UniProtKB-KW"/>
</dbReference>
<keyword evidence="4" id="KW-0862">Zinc</keyword>
<name>A0A8H3VU75_9PEZI</name>
<dbReference type="Gene3D" id="3.30.160.60">
    <property type="entry name" value="Classic Zinc Finger"/>
    <property type="match status" value="3"/>
</dbReference>
<keyword evidence="1" id="KW-0479">Metal-binding</keyword>
<feature type="domain" description="C2H2-type" evidence="9">
    <location>
        <begin position="296"/>
        <end position="326"/>
    </location>
</feature>
<dbReference type="SUPFAM" id="SSF57667">
    <property type="entry name" value="beta-beta-alpha zinc fingers"/>
    <property type="match status" value="2"/>
</dbReference>
<dbReference type="SMART" id="SM00355">
    <property type="entry name" value="ZnF_C2H2"/>
    <property type="match status" value="3"/>
</dbReference>
<feature type="region of interest" description="Disordered" evidence="8">
    <location>
        <begin position="1"/>
        <end position="31"/>
    </location>
</feature>
<evidence type="ECO:0000256" key="4">
    <source>
        <dbReference type="ARBA" id="ARBA00022833"/>
    </source>
</evidence>
<keyword evidence="11" id="KW-1185">Reference proteome</keyword>
<gene>
    <name evidence="10" type="ORF">GQ607_016207</name>
</gene>
<dbReference type="InterPro" id="IPR036236">
    <property type="entry name" value="Znf_C2H2_sf"/>
</dbReference>
<feature type="domain" description="C2H2-type" evidence="9">
    <location>
        <begin position="327"/>
        <end position="354"/>
    </location>
</feature>
<feature type="region of interest" description="Disordered" evidence="8">
    <location>
        <begin position="224"/>
        <end position="254"/>
    </location>
</feature>
<feature type="region of interest" description="Disordered" evidence="8">
    <location>
        <begin position="406"/>
        <end position="430"/>
    </location>
</feature>
<evidence type="ECO:0000256" key="3">
    <source>
        <dbReference type="ARBA" id="ARBA00022771"/>
    </source>
</evidence>
<dbReference type="PANTHER" id="PTHR23235:SF120">
    <property type="entry name" value="KRUPPEL-LIKE FACTOR 15"/>
    <property type="match status" value="1"/>
</dbReference>
<dbReference type="PROSITE" id="PS50157">
    <property type="entry name" value="ZINC_FINGER_C2H2_2"/>
    <property type="match status" value="3"/>
</dbReference>
<dbReference type="FunFam" id="3.30.160.60:FF:000032">
    <property type="entry name" value="Krueppel-like factor 4"/>
    <property type="match status" value="1"/>
</dbReference>
<reference evidence="10 11" key="1">
    <citation type="submission" date="2019-12" db="EMBL/GenBank/DDBJ databases">
        <title>A genome sequence resource for the geographically widespread anthracnose pathogen Colletotrichum asianum.</title>
        <authorList>
            <person name="Meng Y."/>
        </authorList>
    </citation>
    <scope>NUCLEOTIDE SEQUENCE [LARGE SCALE GENOMIC DNA]</scope>
    <source>
        <strain evidence="10 11">ICMP 18580</strain>
    </source>
</reference>
<dbReference type="Pfam" id="PF00096">
    <property type="entry name" value="zf-C2H2"/>
    <property type="match status" value="3"/>
</dbReference>
<evidence type="ECO:0000256" key="8">
    <source>
        <dbReference type="SAM" id="MobiDB-lite"/>
    </source>
</evidence>
<feature type="domain" description="C2H2-type" evidence="9">
    <location>
        <begin position="264"/>
        <end position="293"/>
    </location>
</feature>
<keyword evidence="5" id="KW-0805">Transcription regulation</keyword>
<dbReference type="EMBL" id="WOWK01000155">
    <property type="protein sequence ID" value="KAF0316561.1"/>
    <property type="molecule type" value="Genomic_DNA"/>
</dbReference>
<dbReference type="GO" id="GO:0000978">
    <property type="term" value="F:RNA polymerase II cis-regulatory region sequence-specific DNA binding"/>
    <property type="evidence" value="ECO:0007669"/>
    <property type="project" value="TreeGrafter"/>
</dbReference>
<dbReference type="Proteomes" id="UP000434172">
    <property type="component" value="Unassembled WGS sequence"/>
</dbReference>
<evidence type="ECO:0000313" key="10">
    <source>
        <dbReference type="EMBL" id="KAF0316561.1"/>
    </source>
</evidence>
<evidence type="ECO:0000256" key="2">
    <source>
        <dbReference type="ARBA" id="ARBA00022737"/>
    </source>
</evidence>
<feature type="compositionally biased region" description="Polar residues" evidence="8">
    <location>
        <begin position="407"/>
        <end position="422"/>
    </location>
</feature>
<feature type="region of interest" description="Disordered" evidence="8">
    <location>
        <begin position="99"/>
        <end position="169"/>
    </location>
</feature>
<protein>
    <recommendedName>
        <fullName evidence="9">C2H2-type domain-containing protein</fullName>
    </recommendedName>
</protein>
<evidence type="ECO:0000259" key="9">
    <source>
        <dbReference type="PROSITE" id="PS50157"/>
    </source>
</evidence>
<evidence type="ECO:0000256" key="1">
    <source>
        <dbReference type="ARBA" id="ARBA00022723"/>
    </source>
</evidence>
<feature type="compositionally biased region" description="Low complexity" evidence="8">
    <location>
        <begin position="135"/>
        <end position="147"/>
    </location>
</feature>
<proteinExistence type="predicted"/>
<dbReference type="OrthoDB" id="6910977at2759"/>
<evidence type="ECO:0000313" key="11">
    <source>
        <dbReference type="Proteomes" id="UP000434172"/>
    </source>
</evidence>
<organism evidence="10 11">
    <name type="scientific">Colletotrichum asianum</name>
    <dbReference type="NCBI Taxonomy" id="702518"/>
    <lineage>
        <taxon>Eukaryota</taxon>
        <taxon>Fungi</taxon>
        <taxon>Dikarya</taxon>
        <taxon>Ascomycota</taxon>
        <taxon>Pezizomycotina</taxon>
        <taxon>Sordariomycetes</taxon>
        <taxon>Hypocreomycetidae</taxon>
        <taxon>Glomerellales</taxon>
        <taxon>Glomerellaceae</taxon>
        <taxon>Colletotrichum</taxon>
        <taxon>Colletotrichum gloeosporioides species complex</taxon>
    </lineage>
</organism>
<evidence type="ECO:0000256" key="5">
    <source>
        <dbReference type="ARBA" id="ARBA00023015"/>
    </source>
</evidence>
<dbReference type="AlphaFoldDB" id="A0A8H3VU75"/>
<keyword evidence="2" id="KW-0677">Repeat</keyword>